<keyword evidence="2" id="KW-1185">Reference proteome</keyword>
<dbReference type="SUPFAM" id="SSF53474">
    <property type="entry name" value="alpha/beta-Hydrolases"/>
    <property type="match status" value="1"/>
</dbReference>
<dbReference type="Pfam" id="PF00756">
    <property type="entry name" value="Esterase"/>
    <property type="match status" value="1"/>
</dbReference>
<reference evidence="1 2" key="1">
    <citation type="submission" date="2020-05" db="EMBL/GenBank/DDBJ databases">
        <title>MicrobeNet Type strains.</title>
        <authorList>
            <person name="Nicholson A.C."/>
        </authorList>
    </citation>
    <scope>NUCLEOTIDE SEQUENCE [LARGE SCALE GENOMIC DNA]</scope>
    <source>
        <strain evidence="1 2">JCM 3224</strain>
    </source>
</reference>
<dbReference type="Proteomes" id="UP000586827">
    <property type="component" value="Unassembled WGS sequence"/>
</dbReference>
<evidence type="ECO:0000313" key="1">
    <source>
        <dbReference type="EMBL" id="NNH72378.1"/>
    </source>
</evidence>
<dbReference type="PANTHER" id="PTHR48098:SF1">
    <property type="entry name" value="DIACYLGLYCEROL ACYLTRANSFERASE_MYCOLYLTRANSFERASE AG85A"/>
    <property type="match status" value="1"/>
</dbReference>
<dbReference type="GO" id="GO:0016747">
    <property type="term" value="F:acyltransferase activity, transferring groups other than amino-acyl groups"/>
    <property type="evidence" value="ECO:0007669"/>
    <property type="project" value="TreeGrafter"/>
</dbReference>
<evidence type="ECO:0000313" key="2">
    <source>
        <dbReference type="Proteomes" id="UP000586827"/>
    </source>
</evidence>
<dbReference type="InterPro" id="IPR000801">
    <property type="entry name" value="Esterase-like"/>
</dbReference>
<accession>A0A849C3N5</accession>
<dbReference type="PANTHER" id="PTHR48098">
    <property type="entry name" value="ENTEROCHELIN ESTERASE-RELATED"/>
    <property type="match status" value="1"/>
</dbReference>
<proteinExistence type="predicted"/>
<dbReference type="InterPro" id="IPR029058">
    <property type="entry name" value="AB_hydrolase_fold"/>
</dbReference>
<organism evidence="1 2">
    <name type="scientific">Nocardia uniformis</name>
    <dbReference type="NCBI Taxonomy" id="53432"/>
    <lineage>
        <taxon>Bacteria</taxon>
        <taxon>Bacillati</taxon>
        <taxon>Actinomycetota</taxon>
        <taxon>Actinomycetes</taxon>
        <taxon>Mycobacteriales</taxon>
        <taxon>Nocardiaceae</taxon>
        <taxon>Nocardia</taxon>
    </lineage>
</organism>
<dbReference type="EMBL" id="JABELX010000007">
    <property type="protein sequence ID" value="NNH72378.1"/>
    <property type="molecule type" value="Genomic_DNA"/>
</dbReference>
<dbReference type="GO" id="GO:0016787">
    <property type="term" value="F:hydrolase activity"/>
    <property type="evidence" value="ECO:0007669"/>
    <property type="project" value="UniProtKB-KW"/>
</dbReference>
<gene>
    <name evidence="1" type="ORF">HLB23_21370</name>
</gene>
<name>A0A849C3N5_9NOCA</name>
<dbReference type="Gene3D" id="3.40.50.1820">
    <property type="entry name" value="alpha/beta hydrolase"/>
    <property type="match status" value="1"/>
</dbReference>
<sequence length="300" mass="32298">MDEGCKAAARRFSRRSLFASTGLLGLAAVGATGLNATTDRTRQVLHSGSFEDITPMQLGPVIRTERVYSAARNREVDIITILPPGVRIDGLPMSLLLHGRKGNARTAAVGGLPELLTAGVLAHLIPAFGFIAVDGGDNYWHRSSSGDDPMTMLLDEVPQWLAERRLGGPGGTPFACTGVSMGGFGAMLYARRRTERGRPANAVATISPGLLTSWTEMSTREAFADEAQWASLDPLRHVHELGPAPMGLWCGDRDRFIEGCRAFIGRARLEVASITPGGHNEGYWRTVAPDVIRFLAGHVR</sequence>
<dbReference type="InterPro" id="IPR050583">
    <property type="entry name" value="Mycobacterial_A85_antigen"/>
</dbReference>
<keyword evidence="1" id="KW-0378">Hydrolase</keyword>
<protein>
    <submittedName>
        <fullName evidence="1">Alpha/beta hydrolase</fullName>
    </submittedName>
</protein>
<dbReference type="AlphaFoldDB" id="A0A849C3N5"/>
<comment type="caution">
    <text evidence="1">The sequence shown here is derived from an EMBL/GenBank/DDBJ whole genome shotgun (WGS) entry which is preliminary data.</text>
</comment>